<evidence type="ECO:0000259" key="1">
    <source>
        <dbReference type="Pfam" id="PF01272"/>
    </source>
</evidence>
<evidence type="ECO:0000313" key="2">
    <source>
        <dbReference type="EMBL" id="EAP87047.1"/>
    </source>
</evidence>
<protein>
    <submittedName>
        <fullName evidence="2">GreA/GreB family elongation factor</fullName>
    </submittedName>
</protein>
<dbReference type="GO" id="GO:0003677">
    <property type="term" value="F:DNA binding"/>
    <property type="evidence" value="ECO:0007669"/>
    <property type="project" value="InterPro"/>
</dbReference>
<dbReference type="PANTHER" id="PTHR30437">
    <property type="entry name" value="TRANSCRIPTION ELONGATION FACTOR GREA"/>
    <property type="match status" value="1"/>
</dbReference>
<dbReference type="Proteomes" id="UP000002297">
    <property type="component" value="Chromosome"/>
</dbReference>
<dbReference type="GO" id="GO:0006354">
    <property type="term" value="P:DNA-templated transcription elongation"/>
    <property type="evidence" value="ECO:0007669"/>
    <property type="project" value="TreeGrafter"/>
</dbReference>
<dbReference type="InterPro" id="IPR036953">
    <property type="entry name" value="GreA/GreB_C_sf"/>
</dbReference>
<dbReference type="eggNOG" id="COG0782">
    <property type="taxonomic scope" value="Bacteria"/>
</dbReference>
<dbReference type="InterPro" id="IPR001437">
    <property type="entry name" value="Tscrpt_elong_fac_GreA/B_C"/>
</dbReference>
<dbReference type="Gene3D" id="3.10.50.30">
    <property type="entry name" value="Transcription elongation factor, GreA/GreB, C-terminal domain"/>
    <property type="match status" value="1"/>
</dbReference>
<dbReference type="KEGG" id="cat:CA2559_13443"/>
<dbReference type="GO" id="GO:0032784">
    <property type="term" value="P:regulation of DNA-templated transcription elongation"/>
    <property type="evidence" value="ECO:0007669"/>
    <property type="project" value="InterPro"/>
</dbReference>
<dbReference type="InterPro" id="IPR023459">
    <property type="entry name" value="Tscrpt_elong_fac_GreA/B_fam"/>
</dbReference>
<keyword evidence="3" id="KW-1185">Reference proteome</keyword>
<organism evidence="2 3">
    <name type="scientific">Croceibacter atlanticus (strain ATCC BAA-628 / JCM 21780 / CIP 108009 / IAM 15332 / KCTC 12090 / HTCC2559)</name>
    <dbReference type="NCBI Taxonomy" id="216432"/>
    <lineage>
        <taxon>Bacteria</taxon>
        <taxon>Pseudomonadati</taxon>
        <taxon>Bacteroidota</taxon>
        <taxon>Flavobacteriia</taxon>
        <taxon>Flavobacteriales</taxon>
        <taxon>Flavobacteriaceae</taxon>
        <taxon>Croceibacter</taxon>
    </lineage>
</organism>
<dbReference type="PANTHER" id="PTHR30437:SF5">
    <property type="entry name" value="REGULATOR OF NUCLEOSIDE DIPHOSPHATE KINASE"/>
    <property type="match status" value="1"/>
</dbReference>
<name>A3UB61_CROAH</name>
<dbReference type="STRING" id="216432.CA2559_13443"/>
<dbReference type="GO" id="GO:0070063">
    <property type="term" value="F:RNA polymerase binding"/>
    <property type="evidence" value="ECO:0007669"/>
    <property type="project" value="InterPro"/>
</dbReference>
<dbReference type="OrthoDB" id="192847at2"/>
<dbReference type="AlphaFoldDB" id="A3UB61"/>
<sequence length="139" mass="15738">MKYGSLIIEKKEYVLLKRILNISSYAKDFDTQRAIKCLNDNLKNAQILDEEDVPTDVIRFNSNILVEFNENLKKHLHLVIPASKNIKEDKISVITPLGALLFGCAEGDVLHEKLGSGIQHLQIKKVIQDNMQGKIDLVI</sequence>
<feature type="domain" description="Transcription elongation factor GreA/GreB C-terminal" evidence="1">
    <location>
        <begin position="54"/>
        <end position="126"/>
    </location>
</feature>
<keyword evidence="2" id="KW-0648">Protein biosynthesis</keyword>
<proteinExistence type="predicted"/>
<dbReference type="Pfam" id="PF01272">
    <property type="entry name" value="GreA_GreB"/>
    <property type="match status" value="1"/>
</dbReference>
<dbReference type="HOGENOM" id="CLU_120358_1_2_10"/>
<dbReference type="GO" id="GO:0003746">
    <property type="term" value="F:translation elongation factor activity"/>
    <property type="evidence" value="ECO:0007669"/>
    <property type="project" value="UniProtKB-KW"/>
</dbReference>
<reference evidence="2 3" key="1">
    <citation type="journal article" date="2010" name="J. Bacteriol.">
        <title>The complete genome sequence of Croceibacter atlanticus HTCC2559T.</title>
        <authorList>
            <person name="Oh H.M."/>
            <person name="Kang I."/>
            <person name="Ferriera S."/>
            <person name="Giovannoni S.J."/>
            <person name="Cho J.C."/>
        </authorList>
    </citation>
    <scope>NUCLEOTIDE SEQUENCE [LARGE SCALE GENOMIC DNA]</scope>
    <source>
        <strain evidence="3">ATCC BAA-628 / HTCC2559 / KCTC 12090</strain>
    </source>
</reference>
<accession>A3UB61</accession>
<dbReference type="SUPFAM" id="SSF54534">
    <property type="entry name" value="FKBP-like"/>
    <property type="match status" value="1"/>
</dbReference>
<evidence type="ECO:0000313" key="3">
    <source>
        <dbReference type="Proteomes" id="UP000002297"/>
    </source>
</evidence>
<dbReference type="RefSeq" id="WP_013188428.1">
    <property type="nucleotide sequence ID" value="NC_014230.1"/>
</dbReference>
<gene>
    <name evidence="2" type="ordered locus">CA2559_13443</name>
</gene>
<keyword evidence="2" id="KW-0251">Elongation factor</keyword>
<dbReference type="GeneID" id="89454396"/>
<dbReference type="EMBL" id="CP002046">
    <property type="protein sequence ID" value="EAP87047.1"/>
    <property type="molecule type" value="Genomic_DNA"/>
</dbReference>